<dbReference type="Pfam" id="PF00502">
    <property type="entry name" value="Phycobilisome"/>
    <property type="match status" value="1"/>
</dbReference>
<dbReference type="InterPro" id="IPR006245">
    <property type="entry name" value="Allophycocyanin_b"/>
</dbReference>
<evidence type="ECO:0000256" key="14">
    <source>
        <dbReference type="PIRSR" id="PIRSR000081-1"/>
    </source>
</evidence>
<dbReference type="PANTHER" id="PTHR34011:SF3">
    <property type="entry name" value="ALLOPHYCOCYANIN BETA CHAIN"/>
    <property type="match status" value="1"/>
</dbReference>
<keyword evidence="9" id="KW-0249">Electron transport</keyword>
<dbReference type="InterPro" id="IPR012128">
    <property type="entry name" value="Phycobilisome_asu/bsu"/>
</dbReference>
<dbReference type="EMBL" id="KM198929">
    <property type="protein sequence ID" value="AIU44534.1"/>
    <property type="molecule type" value="Genomic_DNA"/>
</dbReference>
<keyword evidence="12" id="KW-0472">Membrane</keyword>
<keyword evidence="5" id="KW-0602">Photosynthesis</keyword>
<dbReference type="NCBIfam" id="TIGR01337">
    <property type="entry name" value="apcB"/>
    <property type="match status" value="1"/>
</dbReference>
<feature type="modified residue" description="N4-methylasparagine" evidence="15">
    <location>
        <position position="72"/>
    </location>
</feature>
<dbReference type="InterPro" id="IPR038719">
    <property type="entry name" value="Phycobilisome_asu/bsu_sf"/>
</dbReference>
<evidence type="ECO:0000256" key="8">
    <source>
        <dbReference type="ARBA" id="ARBA00022874"/>
    </source>
</evidence>
<evidence type="ECO:0000256" key="5">
    <source>
        <dbReference type="ARBA" id="ARBA00022531"/>
    </source>
</evidence>
<evidence type="ECO:0000256" key="2">
    <source>
        <dbReference type="ARBA" id="ARBA00008182"/>
    </source>
</evidence>
<name>A0A097PB01_CYAPA</name>
<keyword evidence="7" id="KW-0605">Phycobilisome</keyword>
<keyword evidence="3" id="KW-0813">Transport</keyword>
<feature type="binding site" evidence="14">
    <location>
        <position position="72"/>
    </location>
    <ligand>
        <name>(2R,3E)-phycocyanobilin</name>
        <dbReference type="ChEBI" id="CHEBI:85275"/>
        <label>2</label>
    </ligand>
</feature>
<evidence type="ECO:0000256" key="4">
    <source>
        <dbReference type="ARBA" id="ARBA00022481"/>
    </source>
</evidence>
<evidence type="ECO:0000256" key="9">
    <source>
        <dbReference type="ARBA" id="ARBA00022982"/>
    </source>
</evidence>
<dbReference type="Gene3D" id="1.10.490.20">
    <property type="entry name" value="Phycocyanins"/>
    <property type="match status" value="1"/>
</dbReference>
<dbReference type="GO" id="GO:0015979">
    <property type="term" value="P:photosynthesis"/>
    <property type="evidence" value="ECO:0007669"/>
    <property type="project" value="UniProtKB-KW"/>
</dbReference>
<keyword evidence="10" id="KW-0157">Chromophore</keyword>
<comment type="subcellular location">
    <subcellularLocation>
        <location evidence="1">Plastid</location>
        <location evidence="1">Cyanelle thylakoid membrane</location>
        <topology evidence="1">Peripheral membrane protein</topology>
        <orientation evidence="1">Stromal side</orientation>
    </subcellularLocation>
</comment>
<comment type="similarity">
    <text evidence="2">Belongs to the phycobiliprotein family.</text>
</comment>
<keyword evidence="8" id="KW-0194">Cyanelle</keyword>
<evidence type="ECO:0000256" key="12">
    <source>
        <dbReference type="ARBA" id="ARBA00023136"/>
    </source>
</evidence>
<evidence type="ECO:0000256" key="7">
    <source>
        <dbReference type="ARBA" id="ARBA00022738"/>
    </source>
</evidence>
<dbReference type="PANTHER" id="PTHR34011">
    <property type="entry name" value="PHYCOBILISOME 32.1 KDA LINKER POLYPEPTIDE, PHYCOCYANIN-ASSOCIATED, ROD 2-RELATED"/>
    <property type="match status" value="1"/>
</dbReference>
<evidence type="ECO:0000256" key="6">
    <source>
        <dbReference type="ARBA" id="ARBA00022549"/>
    </source>
</evidence>
<feature type="binding site" description="covalent" evidence="14">
    <location>
        <position position="82"/>
    </location>
    <ligand>
        <name>(2R,3E)-phycocyanobilin</name>
        <dbReference type="ChEBI" id="CHEBI:85275"/>
        <label>2</label>
    </ligand>
</feature>
<dbReference type="AlphaFoldDB" id="A0A097PB01"/>
<evidence type="ECO:0000256" key="13">
    <source>
        <dbReference type="ARBA" id="ARBA00023307"/>
    </source>
</evidence>
<proteinExistence type="inferred from homology"/>
<dbReference type="CDD" id="cd12126">
    <property type="entry name" value="APC_beta"/>
    <property type="match status" value="1"/>
</dbReference>
<keyword evidence="4" id="KW-0488">Methylation</keyword>
<evidence type="ECO:0000256" key="15">
    <source>
        <dbReference type="PIRSR" id="PIRSR000081-2"/>
    </source>
</evidence>
<keyword evidence="13" id="KW-0089">Bile pigment</keyword>
<evidence type="ECO:0000313" key="16">
    <source>
        <dbReference type="EMBL" id="AIU44534.1"/>
    </source>
</evidence>
<dbReference type="InterPro" id="IPR009050">
    <property type="entry name" value="Globin-like_sf"/>
</dbReference>
<dbReference type="PIRSF" id="PIRSF000081">
    <property type="entry name" value="Phycocyanin"/>
    <property type="match status" value="1"/>
</dbReference>
<sequence length="169" mass="18441">MKDAITSLIATYDVTGKYFDTDAIEKLNSYFSTASARIEAVKIINANVSTIIKTAASGLFDEQPELIAPGGNANTTRRYAACLRDIDYYLRYATYSIISADVDVLDERVLDGLKETYNSLGVSIAPTVRAVELLRNTSKELVKAAGVSTVDFIDEPFDYMGKVLADSSL</sequence>
<keyword evidence="16" id="KW-0934">Plastid</keyword>
<geneLocation type="plastid" evidence="16"/>
<evidence type="ECO:0000256" key="11">
    <source>
        <dbReference type="ARBA" id="ARBA00023078"/>
    </source>
</evidence>
<keyword evidence="11" id="KW-0793">Thylakoid</keyword>
<organism evidence="16">
    <name type="scientific">Cyanophora paradoxa</name>
    <dbReference type="NCBI Taxonomy" id="2762"/>
    <lineage>
        <taxon>Eukaryota</taxon>
        <taxon>Glaucocystophyceae</taxon>
        <taxon>Cyanophorales</taxon>
        <taxon>Cyanophoraceae</taxon>
        <taxon>Cyanophora</taxon>
    </lineage>
</organism>
<evidence type="ECO:0000256" key="10">
    <source>
        <dbReference type="ARBA" id="ARBA00022991"/>
    </source>
</evidence>
<evidence type="ECO:0000256" key="1">
    <source>
        <dbReference type="ARBA" id="ARBA00004582"/>
    </source>
</evidence>
<reference evidence="16" key="1">
    <citation type="journal article" date="2014" name="Mol. Phylogenet. Evol.">
        <title>Nucleotide substitution analyses of the glaucophyte Cyanophora suggest an ancestrally lower mutation rate in plastid vs mitochondrial DNA for the Archaeplastida.</title>
        <authorList>
            <person name="Smith D.R."/>
            <person name="Jackson C.J."/>
            <person name="Reyes-Prieto A."/>
        </authorList>
    </citation>
    <scope>NUCLEOTIDE SEQUENCE</scope>
    <source>
        <strain evidence="16">NIES-763</strain>
    </source>
</reference>
<feature type="binding site" evidence="14">
    <location>
        <position position="77"/>
    </location>
    <ligand>
        <name>(2R,3E)-phycocyanobilin</name>
        <dbReference type="ChEBI" id="CHEBI:85275"/>
        <label>2</label>
    </ligand>
</feature>
<accession>A0A097PB01</accession>
<dbReference type="SUPFAM" id="SSF46458">
    <property type="entry name" value="Globin-like"/>
    <property type="match status" value="1"/>
</dbReference>
<gene>
    <name evidence="16" type="primary">apcF</name>
</gene>
<evidence type="ECO:0000256" key="3">
    <source>
        <dbReference type="ARBA" id="ARBA00022448"/>
    </source>
</evidence>
<reference evidence="16" key="2">
    <citation type="submission" date="2014-07" db="EMBL/GenBank/DDBJ databases">
        <authorList>
            <person name="David S.R."/>
            <person name="Jackson C.J."/>
            <person name="Adrian R.-P."/>
        </authorList>
    </citation>
    <scope>NUCLEOTIDE SEQUENCE</scope>
    <source>
        <strain evidence="16">NIES-763</strain>
    </source>
</reference>
<protein>
    <submittedName>
        <fullName evidence="16">Allophycocyanin beta 18 subunit</fullName>
    </submittedName>
</protein>
<keyword evidence="6" id="KW-0042">Antenna complex</keyword>
<dbReference type="GO" id="GO:0033115">
    <property type="term" value="C:cyanelle thylakoid membrane"/>
    <property type="evidence" value="ECO:0007669"/>
    <property type="project" value="UniProtKB-SubCell"/>
</dbReference>
<dbReference type="GO" id="GO:0030089">
    <property type="term" value="C:phycobilisome"/>
    <property type="evidence" value="ECO:0007669"/>
    <property type="project" value="UniProtKB-KW"/>
</dbReference>